<dbReference type="GO" id="GO:0004400">
    <property type="term" value="F:histidinol-phosphate transaminase activity"/>
    <property type="evidence" value="ECO:0007669"/>
    <property type="project" value="UniProtKB-EC"/>
</dbReference>
<dbReference type="EC" id="2.6.1.9" evidence="3"/>
<evidence type="ECO:0000256" key="6">
    <source>
        <dbReference type="ARBA" id="ARBA00022898"/>
    </source>
</evidence>
<evidence type="ECO:0000256" key="2">
    <source>
        <dbReference type="ARBA" id="ARBA00005011"/>
    </source>
</evidence>
<evidence type="ECO:0000313" key="12">
    <source>
        <dbReference type="Proteomes" id="UP000308444"/>
    </source>
</evidence>
<dbReference type="InterPro" id="IPR004839">
    <property type="entry name" value="Aminotransferase_I/II_large"/>
</dbReference>
<dbReference type="PROSITE" id="PS00599">
    <property type="entry name" value="AA_TRANSFER_CLASS_2"/>
    <property type="match status" value="1"/>
</dbReference>
<evidence type="ECO:0000256" key="9">
    <source>
        <dbReference type="RuleBase" id="RU003693"/>
    </source>
</evidence>
<comment type="catalytic activity">
    <reaction evidence="8">
        <text>L-histidinol phosphate + 2-oxoglutarate = 3-(imidazol-4-yl)-2-oxopropyl phosphate + L-glutamate</text>
        <dbReference type="Rhea" id="RHEA:23744"/>
        <dbReference type="ChEBI" id="CHEBI:16810"/>
        <dbReference type="ChEBI" id="CHEBI:29985"/>
        <dbReference type="ChEBI" id="CHEBI:57766"/>
        <dbReference type="ChEBI" id="CHEBI:57980"/>
        <dbReference type="EC" id="2.6.1.9"/>
    </reaction>
</comment>
<feature type="non-terminal residue" evidence="11">
    <location>
        <position position="1"/>
    </location>
</feature>
<evidence type="ECO:0000256" key="5">
    <source>
        <dbReference type="ARBA" id="ARBA00022679"/>
    </source>
</evidence>
<comment type="similarity">
    <text evidence="9">Belongs to the class-II pyridoxal-phosphate-dependent aminotransferase family.</text>
</comment>
<evidence type="ECO:0000256" key="4">
    <source>
        <dbReference type="ARBA" id="ARBA00022576"/>
    </source>
</evidence>
<dbReference type="AlphaFoldDB" id="A0A9X9A885"/>
<evidence type="ECO:0000256" key="1">
    <source>
        <dbReference type="ARBA" id="ARBA00001933"/>
    </source>
</evidence>
<dbReference type="Pfam" id="PF00155">
    <property type="entry name" value="Aminotran_1_2"/>
    <property type="match status" value="1"/>
</dbReference>
<feature type="domain" description="Aminotransferase class I/classII large" evidence="10">
    <location>
        <begin position="2"/>
        <end position="76"/>
    </location>
</feature>
<dbReference type="Gene3D" id="3.90.1150.10">
    <property type="entry name" value="Aspartate Aminotransferase, domain 1"/>
    <property type="match status" value="1"/>
</dbReference>
<evidence type="ECO:0000259" key="10">
    <source>
        <dbReference type="Pfam" id="PF00155"/>
    </source>
</evidence>
<evidence type="ECO:0000256" key="7">
    <source>
        <dbReference type="ARBA" id="ARBA00023102"/>
    </source>
</evidence>
<evidence type="ECO:0000256" key="3">
    <source>
        <dbReference type="ARBA" id="ARBA00012748"/>
    </source>
</evidence>
<dbReference type="InterPro" id="IPR015424">
    <property type="entry name" value="PyrdxlP-dep_Trfase"/>
</dbReference>
<evidence type="ECO:0000256" key="8">
    <source>
        <dbReference type="ARBA" id="ARBA00047481"/>
    </source>
</evidence>
<comment type="caution">
    <text evidence="11">The sequence shown here is derived from an EMBL/GenBank/DDBJ whole genome shotgun (WGS) entry which is preliminary data.</text>
</comment>
<accession>A0A9X9A885</accession>
<keyword evidence="7" id="KW-0028">Amino-acid biosynthesis</keyword>
<dbReference type="EMBL" id="SZOH01001484">
    <property type="protein sequence ID" value="TKJ00791.1"/>
    <property type="molecule type" value="Genomic_DNA"/>
</dbReference>
<sequence length="85" mass="9480">AKDFPETLPLLEKHKNILVLRTFSKAYGLASFRVGYAVGQEELIEKLNVVRLPFNVSSLAQKAATIAFGDDEFIEEIVRVNTEGL</sequence>
<dbReference type="InterPro" id="IPR015421">
    <property type="entry name" value="PyrdxlP-dep_Trfase_major"/>
</dbReference>
<keyword evidence="5" id="KW-0808">Transferase</keyword>
<dbReference type="PANTHER" id="PTHR43643:SF3">
    <property type="entry name" value="HISTIDINOL-PHOSPHATE AMINOTRANSFERASE"/>
    <property type="match status" value="1"/>
</dbReference>
<dbReference type="InterPro" id="IPR015422">
    <property type="entry name" value="PyrdxlP-dep_Trfase_small"/>
</dbReference>
<dbReference type="SUPFAM" id="SSF53383">
    <property type="entry name" value="PLP-dependent transferases"/>
    <property type="match status" value="1"/>
</dbReference>
<dbReference type="InterPro" id="IPR050106">
    <property type="entry name" value="HistidinolP_aminotransfase"/>
</dbReference>
<comment type="pathway">
    <text evidence="2">Amino-acid biosynthesis; L-histidine biosynthesis; L-histidine from 5-phospho-alpha-D-ribose 1-diphosphate: step 7/9.</text>
</comment>
<evidence type="ECO:0000313" key="11">
    <source>
        <dbReference type="EMBL" id="TKJ00791.1"/>
    </source>
</evidence>
<keyword evidence="6 9" id="KW-0663">Pyridoxal phosphate</keyword>
<keyword evidence="4 11" id="KW-0032">Aminotransferase</keyword>
<feature type="non-terminal residue" evidence="11">
    <location>
        <position position="85"/>
    </location>
</feature>
<dbReference type="Gene3D" id="3.40.640.10">
    <property type="entry name" value="Type I PLP-dependent aspartate aminotransferase-like (Major domain)"/>
    <property type="match status" value="1"/>
</dbReference>
<name>A0A9X9A885_BACCE</name>
<dbReference type="GO" id="GO:0000105">
    <property type="term" value="P:L-histidine biosynthetic process"/>
    <property type="evidence" value="ECO:0007669"/>
    <property type="project" value="UniProtKB-KW"/>
</dbReference>
<dbReference type="GO" id="GO:0030170">
    <property type="term" value="F:pyridoxal phosphate binding"/>
    <property type="evidence" value="ECO:0007669"/>
    <property type="project" value="InterPro"/>
</dbReference>
<comment type="cofactor">
    <cofactor evidence="1 9">
        <name>pyridoxal 5'-phosphate</name>
        <dbReference type="ChEBI" id="CHEBI:597326"/>
    </cofactor>
</comment>
<protein>
    <recommendedName>
        <fullName evidence="3">histidinol-phosphate transaminase</fullName>
        <ecNumber evidence="3">2.6.1.9</ecNumber>
    </recommendedName>
</protein>
<dbReference type="Proteomes" id="UP000308444">
    <property type="component" value="Unassembled WGS sequence"/>
</dbReference>
<reference evidence="11 12" key="1">
    <citation type="journal article" date="2019" name="Environ. Microbiol.">
        <title>An active ?-lactamase is a part of an orchestrated cell wall stress resistance network of Bacillus subtilis and related rhizosphere species.</title>
        <authorList>
            <person name="Bucher T."/>
            <person name="Keren-Paz A."/>
            <person name="Hausser J."/>
            <person name="Olender T."/>
            <person name="Cytryn E."/>
            <person name="Kolodkin-Gal I."/>
        </authorList>
    </citation>
    <scope>NUCLEOTIDE SEQUENCE [LARGE SCALE GENOMIC DNA]</scope>
    <source>
        <strain evidence="11 12">I32</strain>
    </source>
</reference>
<dbReference type="InterPro" id="IPR001917">
    <property type="entry name" value="Aminotrans_II_pyridoxalP_BS"/>
</dbReference>
<keyword evidence="7" id="KW-0368">Histidine biosynthesis</keyword>
<gene>
    <name evidence="11" type="ORF">FC695_20695</name>
</gene>
<proteinExistence type="inferred from homology"/>
<organism evidence="11 12">
    <name type="scientific">Bacillus cereus</name>
    <dbReference type="NCBI Taxonomy" id="1396"/>
    <lineage>
        <taxon>Bacteria</taxon>
        <taxon>Bacillati</taxon>
        <taxon>Bacillota</taxon>
        <taxon>Bacilli</taxon>
        <taxon>Bacillales</taxon>
        <taxon>Bacillaceae</taxon>
        <taxon>Bacillus</taxon>
        <taxon>Bacillus cereus group</taxon>
    </lineage>
</organism>
<dbReference type="PANTHER" id="PTHR43643">
    <property type="entry name" value="HISTIDINOL-PHOSPHATE AMINOTRANSFERASE 2"/>
    <property type="match status" value="1"/>
</dbReference>